<comment type="caution">
    <text evidence="12">The sequence shown here is derived from an EMBL/GenBank/DDBJ whole genome shotgun (WGS) entry which is preliminary data.</text>
</comment>
<feature type="binding site" evidence="7">
    <location>
        <begin position="335"/>
        <end position="342"/>
    </location>
    <ligand>
        <name>ATP</name>
        <dbReference type="ChEBI" id="CHEBI:30616"/>
    </ligand>
</feature>
<keyword evidence="4 7" id="KW-0547">Nucleotide-binding</keyword>
<dbReference type="InterPro" id="IPR003010">
    <property type="entry name" value="C-N_Hydrolase"/>
</dbReference>
<feature type="binding site" evidence="7">
    <location>
        <position position="447"/>
    </location>
    <ligand>
        <name>deamido-NAD(+)</name>
        <dbReference type="ChEBI" id="CHEBI:58437"/>
        <note>ligand shared between two neighboring subunits</note>
    </ligand>
</feature>
<evidence type="ECO:0000256" key="1">
    <source>
        <dbReference type="ARBA" id="ARBA00005188"/>
    </source>
</evidence>
<dbReference type="FunFam" id="3.40.50.620:FF:000106">
    <property type="entry name" value="Glutamine-dependent NAD(+) synthetase"/>
    <property type="match status" value="1"/>
</dbReference>
<keyword evidence="3 7" id="KW-0436">Ligase</keyword>
<reference evidence="12 13" key="1">
    <citation type="journal article" date="2013" name="Biodegradation">
        <title>Quantitative proteomic analysis of ibuprofen-degrading Patulibacter sp. strain I11.</title>
        <authorList>
            <person name="Almeida B."/>
            <person name="Kjeldal H."/>
            <person name="Lolas I."/>
            <person name="Knudsen A.D."/>
            <person name="Carvalho G."/>
            <person name="Nielsen K.L."/>
            <person name="Barreto Crespo M.T."/>
            <person name="Stensballe A."/>
            <person name="Nielsen J.L."/>
        </authorList>
    </citation>
    <scope>NUCLEOTIDE SEQUENCE [LARGE SCALE GENOMIC DNA]</scope>
    <source>
        <strain evidence="12 13">I11</strain>
    </source>
</reference>
<dbReference type="GO" id="GO:0004359">
    <property type="term" value="F:glutaminase activity"/>
    <property type="evidence" value="ECO:0007669"/>
    <property type="project" value="InterPro"/>
</dbReference>
<dbReference type="EMBL" id="AGUD01000306">
    <property type="protein sequence ID" value="EHN09033.1"/>
    <property type="molecule type" value="Genomic_DNA"/>
</dbReference>
<feature type="active site" description="Nucleophile; for glutaminase activity" evidence="7">
    <location>
        <position position="144"/>
    </location>
</feature>
<protein>
    <recommendedName>
        <fullName evidence="7 8">Glutamine-dependent NAD(+) synthetase</fullName>
        <ecNumber evidence="7 8">6.3.5.1</ecNumber>
    </recommendedName>
    <alternativeName>
        <fullName evidence="7 8">NAD(+) synthase [glutamine-hydrolyzing]</fullName>
    </alternativeName>
</protein>
<dbReference type="SUPFAM" id="SSF56317">
    <property type="entry name" value="Carbon-nitrogen hydrolase"/>
    <property type="match status" value="1"/>
</dbReference>
<sequence>MRIALAQIDLVVGDLSGNARRSIDAIEAAREAGAAITVLPELTITGYPPEDLLFKQHFLDDARVALDDVAAATSGTVAIVGFPERGGDAVYNAAAILADGEVQGIVRKVRLPNYGVFDEYRYFGAGDHAAIVEVDGVPVAVTICEDLWLPDGPAAAAAAAGATVILNTSASPYHRGKGHQRERMLAQRARDHVAVVALCNQVGGQDELVFDGHSVILDHEGLVVGRAAQFAEDLLVCDVDPAAASAARLRDPRGRLAHRPALGTPVRTVARLTTAATEHPPTSTPPRHGHPQDESPHGDGELFPTLDPIAEVYAALVLATRDYVAKNGFSTVVLGLSGGIDSTLVLLVAIDALGADRVRAIVMPSPYSSEGTQSDADRLADAVGVQRMRLGIKPAMDAYDQILAEPFSGLEMDLTEENLQARIRGNLLMALSNKHGWLVLTTGNKSEMSVGYSTLYGDSAGGFAVIKDCPKTLVYDLVAHRRQVTPDAWGTDGEHDVLASIVERPPSAELRHDQRDDQSLPPYDVLDRILEGYVELDLGRDQLVDRGLPAADVERVIRLVDLAEYKRRQSPPGVKITPRALGRDRRLPITNRYGG</sequence>
<feature type="region of interest" description="Disordered" evidence="10">
    <location>
        <begin position="276"/>
        <end position="302"/>
    </location>
</feature>
<keyword evidence="5 7" id="KW-0067">ATP-binding</keyword>
<feature type="binding site" evidence="7">
    <location>
        <position position="171"/>
    </location>
    <ligand>
        <name>L-glutamine</name>
        <dbReference type="ChEBI" id="CHEBI:58359"/>
    </ligand>
</feature>
<name>H0EBF7_9ACTN</name>
<dbReference type="Pfam" id="PF02540">
    <property type="entry name" value="NAD_synthase"/>
    <property type="match status" value="1"/>
</dbReference>
<feature type="compositionally biased region" description="Basic and acidic residues" evidence="10">
    <location>
        <begin position="290"/>
        <end position="300"/>
    </location>
</feature>
<feature type="binding site" evidence="7">
    <location>
        <position position="442"/>
    </location>
    <ligand>
        <name>ATP</name>
        <dbReference type="ChEBI" id="CHEBI:30616"/>
    </ligand>
</feature>
<dbReference type="PROSITE" id="PS50263">
    <property type="entry name" value="CN_HYDROLASE"/>
    <property type="match status" value="1"/>
</dbReference>
<organism evidence="12 13">
    <name type="scientific">Patulibacter medicamentivorans</name>
    <dbReference type="NCBI Taxonomy" id="1097667"/>
    <lineage>
        <taxon>Bacteria</taxon>
        <taxon>Bacillati</taxon>
        <taxon>Actinomycetota</taxon>
        <taxon>Thermoleophilia</taxon>
        <taxon>Solirubrobacterales</taxon>
        <taxon>Patulibacteraceae</taxon>
        <taxon>Patulibacter</taxon>
    </lineage>
</organism>
<evidence type="ECO:0000259" key="11">
    <source>
        <dbReference type="PROSITE" id="PS50263"/>
    </source>
</evidence>
<comment type="function">
    <text evidence="7">Catalyzes the ATP-dependent amidation of deamido-NAD to form NAD. Uses L-glutamine as a nitrogen source.</text>
</comment>
<evidence type="ECO:0000256" key="2">
    <source>
        <dbReference type="ARBA" id="ARBA00007145"/>
    </source>
</evidence>
<dbReference type="InterPro" id="IPR014729">
    <property type="entry name" value="Rossmann-like_a/b/a_fold"/>
</dbReference>
<feature type="binding site" evidence="7">
    <location>
        <position position="418"/>
    </location>
    <ligand>
        <name>deamido-NAD(+)</name>
        <dbReference type="ChEBI" id="CHEBI:58437"/>
        <note>ligand shared between two neighboring subunits</note>
    </ligand>
</feature>
<feature type="active site" description="For glutaminase activity" evidence="7">
    <location>
        <position position="108"/>
    </location>
</feature>
<dbReference type="CDD" id="cd07570">
    <property type="entry name" value="GAT_Gln-NAD-synth"/>
    <property type="match status" value="1"/>
</dbReference>
<dbReference type="NCBIfam" id="TIGR00552">
    <property type="entry name" value="nadE"/>
    <property type="match status" value="1"/>
</dbReference>
<comment type="catalytic activity">
    <reaction evidence="7 8">
        <text>deamido-NAD(+) + L-glutamine + ATP + H2O = L-glutamate + AMP + diphosphate + NAD(+) + H(+)</text>
        <dbReference type="Rhea" id="RHEA:24384"/>
        <dbReference type="ChEBI" id="CHEBI:15377"/>
        <dbReference type="ChEBI" id="CHEBI:15378"/>
        <dbReference type="ChEBI" id="CHEBI:29985"/>
        <dbReference type="ChEBI" id="CHEBI:30616"/>
        <dbReference type="ChEBI" id="CHEBI:33019"/>
        <dbReference type="ChEBI" id="CHEBI:57540"/>
        <dbReference type="ChEBI" id="CHEBI:58359"/>
        <dbReference type="ChEBI" id="CHEBI:58437"/>
        <dbReference type="ChEBI" id="CHEBI:456215"/>
        <dbReference type="EC" id="6.3.5.1"/>
    </reaction>
</comment>
<comment type="similarity">
    <text evidence="9">Belongs to the NAD synthetase family.</text>
</comment>
<feature type="binding site" evidence="7">
    <location>
        <position position="177"/>
    </location>
    <ligand>
        <name>L-glutamine</name>
        <dbReference type="ChEBI" id="CHEBI:58359"/>
    </ligand>
</feature>
<dbReference type="GO" id="GO:0005524">
    <property type="term" value="F:ATP binding"/>
    <property type="evidence" value="ECO:0007669"/>
    <property type="project" value="UniProtKB-UniRule"/>
</dbReference>
<dbReference type="GO" id="GO:0009435">
    <property type="term" value="P:NAD+ biosynthetic process"/>
    <property type="evidence" value="ECO:0007669"/>
    <property type="project" value="UniProtKB-UniRule"/>
</dbReference>
<dbReference type="InterPro" id="IPR036526">
    <property type="entry name" value="C-N_Hydrolase_sf"/>
</dbReference>
<feature type="active site" description="Proton acceptor; for glutaminase activity" evidence="7">
    <location>
        <position position="41"/>
    </location>
</feature>
<keyword evidence="13" id="KW-1185">Reference proteome</keyword>
<dbReference type="PANTHER" id="PTHR23090:SF9">
    <property type="entry name" value="GLUTAMINE-DEPENDENT NAD(+) SYNTHETASE"/>
    <property type="match status" value="1"/>
</dbReference>
<evidence type="ECO:0000313" key="12">
    <source>
        <dbReference type="EMBL" id="EHN09033.1"/>
    </source>
</evidence>
<feature type="binding site" evidence="7">
    <location>
        <position position="566"/>
    </location>
    <ligand>
        <name>deamido-NAD(+)</name>
        <dbReference type="ChEBI" id="CHEBI:58437"/>
        <note>ligand shared between two neighboring subunits</note>
    </ligand>
</feature>
<dbReference type="GO" id="GO:0005737">
    <property type="term" value="C:cytoplasm"/>
    <property type="evidence" value="ECO:0007669"/>
    <property type="project" value="InterPro"/>
</dbReference>
<dbReference type="CDD" id="cd00553">
    <property type="entry name" value="NAD_synthase"/>
    <property type="match status" value="1"/>
</dbReference>
<dbReference type="Gene3D" id="3.40.50.620">
    <property type="entry name" value="HUPs"/>
    <property type="match status" value="1"/>
</dbReference>
<dbReference type="InterPro" id="IPR022310">
    <property type="entry name" value="NAD/GMP_synthase"/>
</dbReference>
<accession>H0EBF7</accession>
<proteinExistence type="inferred from homology"/>
<dbReference type="UniPathway" id="UPA00253">
    <property type="reaction ID" value="UER00334"/>
</dbReference>
<evidence type="ECO:0000256" key="7">
    <source>
        <dbReference type="HAMAP-Rule" id="MF_02090"/>
    </source>
</evidence>
<evidence type="ECO:0000313" key="13">
    <source>
        <dbReference type="Proteomes" id="UP000005143"/>
    </source>
</evidence>
<dbReference type="PATRIC" id="fig|1097667.3.peg.4151"/>
<dbReference type="Proteomes" id="UP000005143">
    <property type="component" value="Unassembled WGS sequence"/>
</dbReference>
<feature type="domain" description="CN hydrolase" evidence="11">
    <location>
        <begin position="1"/>
        <end position="241"/>
    </location>
</feature>
<dbReference type="RefSeq" id="WP_007578916.1">
    <property type="nucleotide sequence ID" value="NZ_AGUD01000306.1"/>
</dbReference>
<dbReference type="GO" id="GO:0003952">
    <property type="term" value="F:NAD+ synthase (glutamine-hydrolyzing) activity"/>
    <property type="evidence" value="ECO:0007669"/>
    <property type="project" value="UniProtKB-UniRule"/>
</dbReference>
<dbReference type="InterPro" id="IPR003694">
    <property type="entry name" value="NAD_synthase"/>
</dbReference>
<evidence type="ECO:0000256" key="10">
    <source>
        <dbReference type="SAM" id="MobiDB-lite"/>
    </source>
</evidence>
<evidence type="ECO:0000256" key="4">
    <source>
        <dbReference type="ARBA" id="ARBA00022741"/>
    </source>
</evidence>
<keyword evidence="6 7" id="KW-0520">NAD</keyword>
<dbReference type="SUPFAM" id="SSF52402">
    <property type="entry name" value="Adenine nucleotide alpha hydrolases-like"/>
    <property type="match status" value="1"/>
</dbReference>
<comment type="caution">
    <text evidence="7">Lacks conserved residue(s) required for the propagation of feature annotation.</text>
</comment>
<evidence type="ECO:0000256" key="6">
    <source>
        <dbReference type="ARBA" id="ARBA00023027"/>
    </source>
</evidence>
<comment type="similarity">
    <text evidence="2 7 8">In the C-terminal section; belongs to the NAD synthetase family.</text>
</comment>
<gene>
    <name evidence="7" type="primary">nadE</name>
    <name evidence="12" type="ORF">PAI11_41860</name>
</gene>
<comment type="pathway">
    <text evidence="1 7 8">Cofactor biosynthesis; NAD(+) biosynthesis; NAD(+) from deamido-NAD(+) (L-Gln route): step 1/1.</text>
</comment>
<evidence type="ECO:0000256" key="8">
    <source>
        <dbReference type="PIRNR" id="PIRNR006630"/>
    </source>
</evidence>
<evidence type="ECO:0000256" key="9">
    <source>
        <dbReference type="RuleBase" id="RU003811"/>
    </source>
</evidence>
<feature type="binding site" evidence="7">
    <location>
        <position position="114"/>
    </location>
    <ligand>
        <name>L-glutamine</name>
        <dbReference type="ChEBI" id="CHEBI:58359"/>
    </ligand>
</feature>
<evidence type="ECO:0000256" key="3">
    <source>
        <dbReference type="ARBA" id="ARBA00022598"/>
    </source>
</evidence>
<dbReference type="OrthoDB" id="9760188at2"/>
<dbReference type="NCBIfam" id="NF010588">
    <property type="entry name" value="PRK13981.1"/>
    <property type="match status" value="1"/>
</dbReference>
<dbReference type="EC" id="6.3.5.1" evidence="7 8"/>
<evidence type="ECO:0000256" key="5">
    <source>
        <dbReference type="ARBA" id="ARBA00022840"/>
    </source>
</evidence>
<dbReference type="PIRSF" id="PIRSF006630">
    <property type="entry name" value="NADS_GAT"/>
    <property type="match status" value="1"/>
</dbReference>
<dbReference type="Pfam" id="PF00795">
    <property type="entry name" value="CN_hydrolase"/>
    <property type="match status" value="1"/>
</dbReference>
<dbReference type="AlphaFoldDB" id="H0EBF7"/>
<dbReference type="PANTHER" id="PTHR23090">
    <property type="entry name" value="NH 3 /GLUTAMINE-DEPENDENT NAD + SYNTHETASE"/>
    <property type="match status" value="1"/>
</dbReference>
<dbReference type="HAMAP" id="MF_02090">
    <property type="entry name" value="NadE_glutamine_dep"/>
    <property type="match status" value="1"/>
</dbReference>
<dbReference type="GO" id="GO:0008795">
    <property type="term" value="F:NAD+ synthase activity"/>
    <property type="evidence" value="ECO:0007669"/>
    <property type="project" value="UniProtKB-UniRule"/>
</dbReference>
<dbReference type="InterPro" id="IPR014445">
    <property type="entry name" value="Gln-dep_NAD_synthase"/>
</dbReference>
<dbReference type="Gene3D" id="3.60.110.10">
    <property type="entry name" value="Carbon-nitrogen hydrolase"/>
    <property type="match status" value="1"/>
</dbReference>